<protein>
    <submittedName>
        <fullName evidence="2">Uncharacterized protein</fullName>
    </submittedName>
</protein>
<organism evidence="2 3">
    <name type="scientific">Punica granatum</name>
    <name type="common">Pomegranate</name>
    <dbReference type="NCBI Taxonomy" id="22663"/>
    <lineage>
        <taxon>Eukaryota</taxon>
        <taxon>Viridiplantae</taxon>
        <taxon>Streptophyta</taxon>
        <taxon>Embryophyta</taxon>
        <taxon>Tracheophyta</taxon>
        <taxon>Spermatophyta</taxon>
        <taxon>Magnoliopsida</taxon>
        <taxon>eudicotyledons</taxon>
        <taxon>Gunneridae</taxon>
        <taxon>Pentapetalae</taxon>
        <taxon>rosids</taxon>
        <taxon>malvids</taxon>
        <taxon>Myrtales</taxon>
        <taxon>Lythraceae</taxon>
        <taxon>Punica</taxon>
    </lineage>
</organism>
<comment type="caution">
    <text evidence="2">The sequence shown here is derived from an EMBL/GenBank/DDBJ whole genome shotgun (WGS) entry which is preliminary data.</text>
</comment>
<evidence type="ECO:0000313" key="2">
    <source>
        <dbReference type="EMBL" id="OWM90955.1"/>
    </source>
</evidence>
<reference evidence="3" key="1">
    <citation type="journal article" date="2017" name="Plant J.">
        <title>The pomegranate (Punica granatum L.) genome and the genomics of punicalagin biosynthesis.</title>
        <authorList>
            <person name="Qin G."/>
            <person name="Xu C."/>
            <person name="Ming R."/>
            <person name="Tang H."/>
            <person name="Guyot R."/>
            <person name="Kramer E.M."/>
            <person name="Hu Y."/>
            <person name="Yi X."/>
            <person name="Qi Y."/>
            <person name="Xu X."/>
            <person name="Gao Z."/>
            <person name="Pan H."/>
            <person name="Jian J."/>
            <person name="Tian Y."/>
            <person name="Yue Z."/>
            <person name="Xu Y."/>
        </authorList>
    </citation>
    <scope>NUCLEOTIDE SEQUENCE [LARGE SCALE GENOMIC DNA]</scope>
    <source>
        <strain evidence="3">cv. Dabenzi</strain>
    </source>
</reference>
<feature type="compositionally biased region" description="Polar residues" evidence="1">
    <location>
        <begin position="41"/>
        <end position="56"/>
    </location>
</feature>
<evidence type="ECO:0000256" key="1">
    <source>
        <dbReference type="SAM" id="MobiDB-lite"/>
    </source>
</evidence>
<name>A0A218Y0V9_PUNGR</name>
<sequence length="114" mass="11910">MGGPEPLSQEPLQQTTGAPRIGDRRDSSATPPPGSSARVWQWSSPRRTAAQSTAQFGPNPARISAQSSQQPISAQSAHIGPVQPIGLVRPSPVNSPFRPSPPTLAQSSQQPISA</sequence>
<feature type="region of interest" description="Disordered" evidence="1">
    <location>
        <begin position="1"/>
        <end position="114"/>
    </location>
</feature>
<feature type="compositionally biased region" description="Polar residues" evidence="1">
    <location>
        <begin position="103"/>
        <end position="114"/>
    </location>
</feature>
<gene>
    <name evidence="2" type="ORF">CDL15_Pgr019267</name>
</gene>
<feature type="compositionally biased region" description="Low complexity" evidence="1">
    <location>
        <begin position="60"/>
        <end position="77"/>
    </location>
</feature>
<accession>A0A218Y0V9</accession>
<dbReference type="AlphaFoldDB" id="A0A218Y0V9"/>
<evidence type="ECO:0000313" key="3">
    <source>
        <dbReference type="Proteomes" id="UP000197138"/>
    </source>
</evidence>
<proteinExistence type="predicted"/>
<dbReference type="EMBL" id="MTKT01000429">
    <property type="protein sequence ID" value="OWM90955.1"/>
    <property type="molecule type" value="Genomic_DNA"/>
</dbReference>
<dbReference type="Proteomes" id="UP000197138">
    <property type="component" value="Unassembled WGS sequence"/>
</dbReference>